<evidence type="ECO:0000313" key="2">
    <source>
        <dbReference type="Proteomes" id="UP001355206"/>
    </source>
</evidence>
<reference evidence="1 2" key="1">
    <citation type="journal article" date="2012" name="Genet. Mol. Biol.">
        <title>Analysis of 16S rRNA and mxaF genes revealing insights into Methylobacterium niche-specific plant association.</title>
        <authorList>
            <person name="Dourado M.N."/>
            <person name="Andreote F.D."/>
            <person name="Dini-Andreote F."/>
            <person name="Conti R."/>
            <person name="Araujo J.M."/>
            <person name="Araujo W.L."/>
        </authorList>
    </citation>
    <scope>NUCLEOTIDE SEQUENCE [LARGE SCALE GENOMIC DNA]</scope>
    <source>
        <strain evidence="1 2">TC3-10</strain>
    </source>
</reference>
<evidence type="ECO:0000313" key="1">
    <source>
        <dbReference type="EMBL" id="MEE7493273.1"/>
    </source>
</evidence>
<organism evidence="1 2">
    <name type="scientific">Methylobacterium oryzae</name>
    <dbReference type="NCBI Taxonomy" id="334852"/>
    <lineage>
        <taxon>Bacteria</taxon>
        <taxon>Pseudomonadati</taxon>
        <taxon>Pseudomonadota</taxon>
        <taxon>Alphaproteobacteria</taxon>
        <taxon>Hyphomicrobiales</taxon>
        <taxon>Methylobacteriaceae</taxon>
        <taxon>Methylobacterium</taxon>
    </lineage>
</organism>
<proteinExistence type="predicted"/>
<dbReference type="EMBL" id="MLCA01000013">
    <property type="protein sequence ID" value="MEE7493273.1"/>
    <property type="molecule type" value="Genomic_DNA"/>
</dbReference>
<sequence length="123" mass="13947">MPKNLAHDIDTKFIRQIQQQQIELALLRAERDSAVRDRDLAQARSEGHTKLIDALLESLRPYGFSRKGFLSAIRRAAQTIPDHGVDSVQHTVLFDGSNRILQTRHGASIRPFQTRPHRSQVTG</sequence>
<dbReference type="Proteomes" id="UP001355206">
    <property type="component" value="Unassembled WGS sequence"/>
</dbReference>
<name>A0ABU7TUL5_9HYPH</name>
<dbReference type="RefSeq" id="WP_331303514.1">
    <property type="nucleotide sequence ID" value="NZ_MLCA01000013.1"/>
</dbReference>
<keyword evidence="2" id="KW-1185">Reference proteome</keyword>
<protein>
    <submittedName>
        <fullName evidence="1">Uncharacterized protein</fullName>
    </submittedName>
</protein>
<accession>A0ABU7TUL5</accession>
<comment type="caution">
    <text evidence="1">The sequence shown here is derived from an EMBL/GenBank/DDBJ whole genome shotgun (WGS) entry which is preliminary data.</text>
</comment>
<gene>
    <name evidence="1" type="ORF">MOTC310_23565</name>
</gene>